<dbReference type="Proteomes" id="UP000827284">
    <property type="component" value="Unassembled WGS sequence"/>
</dbReference>
<sequence>MGTIRRSSHSGGANAASSSSPPTSESQEGSSSPSDNAHQSSDPHEKKDQVLEASDPDLNPTSSSVTVSPKASPAVAEQLDDAVGTPINEDIEEQDPVEGAIDTIQDEYNNEEQEDSPDQDVSVEDPEAEDEEEALRLDKGVSHHVNDSGASAAGSVKGHHRHGEVNHSLGSPAGATKHAKRPAEDHFIDSNTTQDDETQDYLAGAYKSPFRHTHKAEKVGKEER</sequence>
<accession>A0A9P3HC77</accession>
<evidence type="ECO:0000313" key="3">
    <source>
        <dbReference type="Proteomes" id="UP000827284"/>
    </source>
</evidence>
<proteinExistence type="predicted"/>
<gene>
    <name evidence="2" type="ORF">EMPS_06398</name>
</gene>
<evidence type="ECO:0000256" key="1">
    <source>
        <dbReference type="SAM" id="MobiDB-lite"/>
    </source>
</evidence>
<feature type="compositionally biased region" description="Low complexity" evidence="1">
    <location>
        <begin position="9"/>
        <end position="34"/>
    </location>
</feature>
<evidence type="ECO:0000313" key="2">
    <source>
        <dbReference type="EMBL" id="GJJ74040.1"/>
    </source>
</evidence>
<reference evidence="2" key="1">
    <citation type="submission" date="2021-11" db="EMBL/GenBank/DDBJ databases">
        <authorList>
            <person name="Herlambang A."/>
            <person name="Guo Y."/>
            <person name="Takashima Y."/>
            <person name="Nishizawa T."/>
        </authorList>
    </citation>
    <scope>NUCLEOTIDE SEQUENCE</scope>
    <source>
        <strain evidence="2">E1425</strain>
    </source>
</reference>
<feature type="compositionally biased region" description="Polar residues" evidence="1">
    <location>
        <begin position="59"/>
        <end position="69"/>
    </location>
</feature>
<comment type="caution">
    <text evidence="2">The sequence shown here is derived from an EMBL/GenBank/DDBJ whole genome shotgun (WGS) entry which is preliminary data.</text>
</comment>
<organism evidence="2 3">
    <name type="scientific">Entomortierella parvispora</name>
    <dbReference type="NCBI Taxonomy" id="205924"/>
    <lineage>
        <taxon>Eukaryota</taxon>
        <taxon>Fungi</taxon>
        <taxon>Fungi incertae sedis</taxon>
        <taxon>Mucoromycota</taxon>
        <taxon>Mortierellomycotina</taxon>
        <taxon>Mortierellomycetes</taxon>
        <taxon>Mortierellales</taxon>
        <taxon>Mortierellaceae</taxon>
        <taxon>Entomortierella</taxon>
    </lineage>
</organism>
<feature type="compositionally biased region" description="Acidic residues" evidence="1">
    <location>
        <begin position="104"/>
        <end position="133"/>
    </location>
</feature>
<dbReference type="OrthoDB" id="2447446at2759"/>
<feature type="region of interest" description="Disordered" evidence="1">
    <location>
        <begin position="1"/>
        <end position="224"/>
    </location>
</feature>
<keyword evidence="3" id="KW-1185">Reference proteome</keyword>
<name>A0A9P3HC77_9FUNG</name>
<dbReference type="AlphaFoldDB" id="A0A9P3HC77"/>
<dbReference type="EMBL" id="BQFW01000008">
    <property type="protein sequence ID" value="GJJ74040.1"/>
    <property type="molecule type" value="Genomic_DNA"/>
</dbReference>
<feature type="compositionally biased region" description="Basic and acidic residues" evidence="1">
    <location>
        <begin position="41"/>
        <end position="50"/>
    </location>
</feature>
<reference evidence="2" key="2">
    <citation type="journal article" date="2022" name="Microbiol. Resour. Announc.">
        <title>Whole-Genome Sequence of Entomortierella parvispora E1425, a Mucoromycotan Fungus Associated with Burkholderiaceae-Related Endosymbiotic Bacteria.</title>
        <authorList>
            <person name="Herlambang A."/>
            <person name="Guo Y."/>
            <person name="Takashima Y."/>
            <person name="Narisawa K."/>
            <person name="Ohta H."/>
            <person name="Nishizawa T."/>
        </authorList>
    </citation>
    <scope>NUCLEOTIDE SEQUENCE</scope>
    <source>
        <strain evidence="2">E1425</strain>
    </source>
</reference>
<protein>
    <submittedName>
        <fullName evidence="2">Uncharacterized protein</fullName>
    </submittedName>
</protein>
<feature type="compositionally biased region" description="Basic and acidic residues" evidence="1">
    <location>
        <begin position="134"/>
        <end position="146"/>
    </location>
</feature>